<proteinExistence type="predicted"/>
<keyword evidence="2" id="KW-1185">Reference proteome</keyword>
<evidence type="ECO:0008006" key="3">
    <source>
        <dbReference type="Google" id="ProtNLM"/>
    </source>
</evidence>
<accession>A0A941EY76</accession>
<protein>
    <recommendedName>
        <fullName evidence="3">NAD kinase</fullName>
    </recommendedName>
</protein>
<dbReference type="AlphaFoldDB" id="A0A941EY76"/>
<organism evidence="1 2">
    <name type="scientific">Actinospica durhamensis</name>
    <dbReference type="NCBI Taxonomy" id="1508375"/>
    <lineage>
        <taxon>Bacteria</taxon>
        <taxon>Bacillati</taxon>
        <taxon>Actinomycetota</taxon>
        <taxon>Actinomycetes</taxon>
        <taxon>Catenulisporales</taxon>
        <taxon>Actinospicaceae</taxon>
        <taxon>Actinospica</taxon>
    </lineage>
</organism>
<dbReference type="EMBL" id="JAGSOG010000494">
    <property type="protein sequence ID" value="MBR7839573.1"/>
    <property type="molecule type" value="Genomic_DNA"/>
</dbReference>
<gene>
    <name evidence="1" type="ORF">KDL01_40345</name>
</gene>
<name>A0A941EY76_9ACTN</name>
<comment type="caution">
    <text evidence="1">The sequence shown here is derived from an EMBL/GenBank/DDBJ whole genome shotgun (WGS) entry which is preliminary data.</text>
</comment>
<feature type="non-terminal residue" evidence="1">
    <location>
        <position position="124"/>
    </location>
</feature>
<reference evidence="1" key="1">
    <citation type="submission" date="2021-04" db="EMBL/GenBank/DDBJ databases">
        <title>Genome based classification of Actinospica acidithermotolerans sp. nov., an actinobacterium isolated from an Indonesian hot spring.</title>
        <authorList>
            <person name="Kusuma A.B."/>
            <person name="Putra K.E."/>
            <person name="Nafisah S."/>
            <person name="Loh J."/>
            <person name="Nouioui I."/>
            <person name="Goodfellow M."/>
        </authorList>
    </citation>
    <scope>NUCLEOTIDE SEQUENCE</scope>
    <source>
        <strain evidence="1">CSCA 57</strain>
    </source>
</reference>
<dbReference type="Proteomes" id="UP000675781">
    <property type="component" value="Unassembled WGS sequence"/>
</dbReference>
<sequence length="124" mass="13407">MSLVPRVVVVHRRTEREQIVRERGTWGQAKFQAKAASVSLSAVEARHSATDRALQAVSSAVPGTWRRGAVEREDLDRFLFEPEDIVVVVGQDGLAANVAKYLSGQPVIGIDPNPGTGLGVLARH</sequence>
<evidence type="ECO:0000313" key="2">
    <source>
        <dbReference type="Proteomes" id="UP000675781"/>
    </source>
</evidence>
<evidence type="ECO:0000313" key="1">
    <source>
        <dbReference type="EMBL" id="MBR7839573.1"/>
    </source>
</evidence>